<dbReference type="RefSeq" id="WP_082883106.1">
    <property type="nucleotide sequence ID" value="NZ_JBHSYQ010000003.1"/>
</dbReference>
<protein>
    <submittedName>
        <fullName evidence="2">PolC-type DNA polymerase III</fullName>
    </submittedName>
</protein>
<dbReference type="PANTHER" id="PTHR30231:SF41">
    <property type="entry name" value="DNA POLYMERASE III SUBUNIT EPSILON"/>
    <property type="match status" value="1"/>
</dbReference>
<dbReference type="Pfam" id="PF00929">
    <property type="entry name" value="RNase_T"/>
    <property type="match status" value="1"/>
</dbReference>
<dbReference type="SMART" id="SM00479">
    <property type="entry name" value="EXOIII"/>
    <property type="match status" value="1"/>
</dbReference>
<feature type="domain" description="Exonuclease" evidence="1">
    <location>
        <begin position="18"/>
        <end position="182"/>
    </location>
</feature>
<dbReference type="Gene3D" id="3.30.420.10">
    <property type="entry name" value="Ribonuclease H-like superfamily/Ribonuclease H"/>
    <property type="match status" value="1"/>
</dbReference>
<proteinExistence type="predicted"/>
<accession>A0ABW2DJR2</accession>
<dbReference type="SUPFAM" id="SSF53098">
    <property type="entry name" value="Ribonuclease H-like"/>
    <property type="match status" value="1"/>
</dbReference>
<evidence type="ECO:0000313" key="2">
    <source>
        <dbReference type="EMBL" id="MFC6997006.1"/>
    </source>
</evidence>
<comment type="caution">
    <text evidence="2">The sequence shown here is derived from an EMBL/GenBank/DDBJ whole genome shotgun (WGS) entry which is preliminary data.</text>
</comment>
<evidence type="ECO:0000313" key="3">
    <source>
        <dbReference type="Proteomes" id="UP001596405"/>
    </source>
</evidence>
<gene>
    <name evidence="2" type="ORF">ACFQHR_05180</name>
</gene>
<dbReference type="InterPro" id="IPR036397">
    <property type="entry name" value="RNaseH_sf"/>
</dbReference>
<dbReference type="NCBIfam" id="TIGR00573">
    <property type="entry name" value="dnaq"/>
    <property type="match status" value="1"/>
</dbReference>
<dbReference type="EMBL" id="JBHSYQ010000003">
    <property type="protein sequence ID" value="MFC6997006.1"/>
    <property type="molecule type" value="Genomic_DNA"/>
</dbReference>
<evidence type="ECO:0000259" key="1">
    <source>
        <dbReference type="SMART" id="SM00479"/>
    </source>
</evidence>
<dbReference type="InterPro" id="IPR013520">
    <property type="entry name" value="Ribonucl_H"/>
</dbReference>
<dbReference type="Proteomes" id="UP001596405">
    <property type="component" value="Unassembled WGS sequence"/>
</dbReference>
<organism evidence="2 3">
    <name type="scientific">Rufibacter roseus</name>
    <dbReference type="NCBI Taxonomy" id="1567108"/>
    <lineage>
        <taxon>Bacteria</taxon>
        <taxon>Pseudomonadati</taxon>
        <taxon>Bacteroidota</taxon>
        <taxon>Cytophagia</taxon>
        <taxon>Cytophagales</taxon>
        <taxon>Hymenobacteraceae</taxon>
        <taxon>Rufibacter</taxon>
    </lineage>
</organism>
<reference evidence="3" key="1">
    <citation type="journal article" date="2019" name="Int. J. Syst. Evol. Microbiol.">
        <title>The Global Catalogue of Microorganisms (GCM) 10K type strain sequencing project: providing services to taxonomists for standard genome sequencing and annotation.</title>
        <authorList>
            <consortium name="The Broad Institute Genomics Platform"/>
            <consortium name="The Broad Institute Genome Sequencing Center for Infectious Disease"/>
            <person name="Wu L."/>
            <person name="Ma J."/>
        </authorList>
    </citation>
    <scope>NUCLEOTIDE SEQUENCE [LARGE SCALE GENOMIC DNA]</scope>
    <source>
        <strain evidence="3">CGMCC 4.7393</strain>
    </source>
</reference>
<dbReference type="InterPro" id="IPR012337">
    <property type="entry name" value="RNaseH-like_sf"/>
</dbReference>
<dbReference type="InterPro" id="IPR006054">
    <property type="entry name" value="DnaQ"/>
</dbReference>
<name>A0ABW2DJR2_9BACT</name>
<dbReference type="CDD" id="cd06127">
    <property type="entry name" value="DEDDh"/>
    <property type="match status" value="1"/>
</dbReference>
<dbReference type="PANTHER" id="PTHR30231">
    <property type="entry name" value="DNA POLYMERASE III SUBUNIT EPSILON"/>
    <property type="match status" value="1"/>
</dbReference>
<keyword evidence="3" id="KW-1185">Reference proteome</keyword>
<sequence length="223" mass="24541">MSSGFLPLFPSLVQVLDNYTVLDFETTGVSGSKGQVIEIGALKGAGAKVTARFHALIKLQGELPPKITEITGITATDLENGIDERSAFTILQEFIGDSVVVAHNAPFDLGFLYNTYRRLKLKPTQHPFLDTLSVCRLRQPSPRSLQAMCQTYGIKHSHWHRALPDATATLYLLHKLHEEASIDPFLNKIVVNPKYGSPKLLPPFAEIISPPDSPYTRSSLSSS</sequence>